<dbReference type="SUPFAM" id="SSF74650">
    <property type="entry name" value="Galactose mutarotase-like"/>
    <property type="match status" value="1"/>
</dbReference>
<dbReference type="InterPro" id="IPR011682">
    <property type="entry name" value="Glyco_hydro_38_C"/>
</dbReference>
<dbReference type="Proteomes" id="UP000182692">
    <property type="component" value="Unassembled WGS sequence"/>
</dbReference>
<dbReference type="SUPFAM" id="SSF88688">
    <property type="entry name" value="Families 57/38 glycoside transferase middle domain"/>
    <property type="match status" value="1"/>
</dbReference>
<dbReference type="GO" id="GO:0030246">
    <property type="term" value="F:carbohydrate binding"/>
    <property type="evidence" value="ECO:0007669"/>
    <property type="project" value="InterPro"/>
</dbReference>
<accession>A0A1I5TUA5</accession>
<reference evidence="6 7" key="1">
    <citation type="submission" date="2016-10" db="EMBL/GenBank/DDBJ databases">
        <authorList>
            <person name="de Groot N.N."/>
        </authorList>
    </citation>
    <scope>NUCLEOTIDE SEQUENCE [LARGE SCALE GENOMIC DNA]</scope>
    <source>
        <strain evidence="6 7">DSM 15893</strain>
    </source>
</reference>
<dbReference type="InterPro" id="IPR027291">
    <property type="entry name" value="Glyco_hydro_38_N_sf"/>
</dbReference>
<keyword evidence="3 6" id="KW-0378">Hydrolase</keyword>
<dbReference type="OrthoDB" id="9764050at2"/>
<dbReference type="InterPro" id="IPR015341">
    <property type="entry name" value="Glyco_hydro_38_cen"/>
</dbReference>
<dbReference type="InterPro" id="IPR037094">
    <property type="entry name" value="Glyco_hydro_38_cen_sf"/>
</dbReference>
<organism evidence="6 7">
    <name type="scientific">Enterovibrio norvegicus DSM 15893</name>
    <dbReference type="NCBI Taxonomy" id="1121869"/>
    <lineage>
        <taxon>Bacteria</taxon>
        <taxon>Pseudomonadati</taxon>
        <taxon>Pseudomonadota</taxon>
        <taxon>Gammaproteobacteria</taxon>
        <taxon>Vibrionales</taxon>
        <taxon>Vibrionaceae</taxon>
        <taxon>Enterovibrio</taxon>
    </lineage>
</organism>
<name>A0A1I5TUA5_9GAMM</name>
<evidence type="ECO:0000256" key="3">
    <source>
        <dbReference type="ARBA" id="ARBA00022801"/>
    </source>
</evidence>
<dbReference type="Gene3D" id="1.20.1270.50">
    <property type="entry name" value="Glycoside hydrolase family 38, central domain"/>
    <property type="match status" value="1"/>
</dbReference>
<protein>
    <submittedName>
        <fullName evidence="6">Mannosylglycerate hydrolase</fullName>
    </submittedName>
</protein>
<dbReference type="Pfam" id="PF01074">
    <property type="entry name" value="Glyco_hydro_38N"/>
    <property type="match status" value="1"/>
</dbReference>
<gene>
    <name evidence="6" type="ORF">SAMN03084138_03342</name>
</gene>
<comment type="similarity">
    <text evidence="1">Belongs to the glycosyl hydrolase 38 family.</text>
</comment>
<evidence type="ECO:0000256" key="2">
    <source>
        <dbReference type="ARBA" id="ARBA00022723"/>
    </source>
</evidence>
<dbReference type="InterPro" id="IPR028995">
    <property type="entry name" value="Glyco_hydro_57/38_cen_sf"/>
</dbReference>
<sequence length="887" mass="100349">MKKQLHVISHTHWDFEWYFSAHESLIQLIYHLEEVMDALENGEVDNYYLDGQLSIVEDYLSACPQHKERFCHLVESGKLKIGPWYSQTDQLIISGESIIRNLQLGIRLGESLGGCEMLGYVPDAFGQSMDMPKIYNGVGIDKTVFWRGLSTDVYPYREGQWQSEDGSHVLFYNIKDGYYVGGQLIYSDDAISLTNQVEKDCLSDHVALPLGGDQRFVDRNVKERIALFNQKLADANIDSQLIESSYDKLFASLNAQDLPMDTLSGEMIDGQVSKIHRSIYSSRADHKRLNDMLERRITLELEPLMALATRYGIGYQPELINNLWRTMTRNHAHDSAGGCNTDKTNKIILERFEQVDQTSSAARDYLVRKLADSQPELDNGTRLTLFNTLPVSREQVQDITLSTKSPQFTLSTLAGENVAFDVTAQTQHYNGSIQRNPEDNDPNGYYYQTDIAVQYALPALGFTSLVIQEVAEKDALVLPTVLGKHIENDRYRIDYQNGELNLTDKQTGQHWPQAFTLRDGGDDGDTYDYSPPENDWVITLSFSHAACTTQSGQCKQQMTLKGSWLLPENLEARAQGFRDTVCEYTVNVTLTNDEQPLQIDVTIDNQADDHRLQIVINSPIKAKESIADTPFGFARRPLFQTQLADWRERGWKEEPCGIYPMINYANLHDEQASLTVFAQGIKEYEVLIESAEQPSGTLALTLFRSVGWLGKPDLLRRPGIASGQQFKYIPTPDSQMKGHQHITLGLHIDPSFSPATAVQQWQTWSVKTPYYQAQTLNQFTNTLKYFVMHQLDNAVKDNDSLFTLDAPHLVCSSVQFDNNALYVRLFNPSEYSIENTGSLTVGHATIKNAADTNLMLKTLNTLVVDGNVIQLGDFRAKQIRTIKIMLD</sequence>
<dbReference type="AlphaFoldDB" id="A0A1I5TUA5"/>
<dbReference type="STRING" id="1121869.SAMN03084138_03342"/>
<dbReference type="InterPro" id="IPR011013">
    <property type="entry name" value="Gal_mutarotase_sf_dom"/>
</dbReference>
<dbReference type="PANTHER" id="PTHR46017">
    <property type="entry name" value="ALPHA-MANNOSIDASE 2C1"/>
    <property type="match status" value="1"/>
</dbReference>
<dbReference type="InterPro" id="IPR011330">
    <property type="entry name" value="Glyco_hydro/deAcase_b/a-brl"/>
</dbReference>
<dbReference type="RefSeq" id="WP_074927823.1">
    <property type="nucleotide sequence ID" value="NZ_FOWR01000027.1"/>
</dbReference>
<dbReference type="PANTHER" id="PTHR46017:SF2">
    <property type="entry name" value="MANNOSYLGLYCERATE HYDROLASE"/>
    <property type="match status" value="1"/>
</dbReference>
<dbReference type="GO" id="GO:0009313">
    <property type="term" value="P:oligosaccharide catabolic process"/>
    <property type="evidence" value="ECO:0007669"/>
    <property type="project" value="TreeGrafter"/>
</dbReference>
<proteinExistence type="inferred from homology"/>
<keyword evidence="4" id="KW-0326">Glycosidase</keyword>
<dbReference type="GO" id="GO:0004559">
    <property type="term" value="F:alpha-mannosidase activity"/>
    <property type="evidence" value="ECO:0007669"/>
    <property type="project" value="InterPro"/>
</dbReference>
<dbReference type="Pfam" id="PF07748">
    <property type="entry name" value="Glyco_hydro_38C"/>
    <property type="match status" value="1"/>
</dbReference>
<dbReference type="SUPFAM" id="SSF88713">
    <property type="entry name" value="Glycoside hydrolase/deacetylase"/>
    <property type="match status" value="1"/>
</dbReference>
<dbReference type="EMBL" id="FOWR01000027">
    <property type="protein sequence ID" value="SFP86634.1"/>
    <property type="molecule type" value="Genomic_DNA"/>
</dbReference>
<dbReference type="Gene3D" id="2.70.98.30">
    <property type="entry name" value="Golgi alpha-mannosidase II, domain 4"/>
    <property type="match status" value="1"/>
</dbReference>
<dbReference type="Pfam" id="PF09261">
    <property type="entry name" value="Alpha-mann_mid"/>
    <property type="match status" value="1"/>
</dbReference>
<evidence type="ECO:0000313" key="6">
    <source>
        <dbReference type="EMBL" id="SFP86634.1"/>
    </source>
</evidence>
<dbReference type="Gene3D" id="3.20.110.10">
    <property type="entry name" value="Glycoside hydrolase 38, N terminal domain"/>
    <property type="match status" value="1"/>
</dbReference>
<evidence type="ECO:0000259" key="5">
    <source>
        <dbReference type="SMART" id="SM00872"/>
    </source>
</evidence>
<keyword evidence="2" id="KW-0479">Metal-binding</keyword>
<evidence type="ECO:0000256" key="4">
    <source>
        <dbReference type="ARBA" id="ARBA00023295"/>
    </source>
</evidence>
<evidence type="ECO:0000313" key="7">
    <source>
        <dbReference type="Proteomes" id="UP000182692"/>
    </source>
</evidence>
<dbReference type="GO" id="GO:0006013">
    <property type="term" value="P:mannose metabolic process"/>
    <property type="evidence" value="ECO:0007669"/>
    <property type="project" value="InterPro"/>
</dbReference>
<dbReference type="GeneID" id="35874388"/>
<feature type="domain" description="Glycoside hydrolase family 38 central" evidence="5">
    <location>
        <begin position="274"/>
        <end position="352"/>
    </location>
</feature>
<evidence type="ECO:0000256" key="1">
    <source>
        <dbReference type="ARBA" id="ARBA00009792"/>
    </source>
</evidence>
<dbReference type="InterPro" id="IPR000602">
    <property type="entry name" value="Glyco_hydro_38_N"/>
</dbReference>
<dbReference type="GO" id="GO:0046872">
    <property type="term" value="F:metal ion binding"/>
    <property type="evidence" value="ECO:0007669"/>
    <property type="project" value="UniProtKB-KW"/>
</dbReference>
<dbReference type="SMART" id="SM00872">
    <property type="entry name" value="Alpha-mann_mid"/>
    <property type="match status" value="1"/>
</dbReference>